<dbReference type="EMBL" id="JBJURJ010000003">
    <property type="protein sequence ID" value="MFM9327934.1"/>
    <property type="molecule type" value="Genomic_DNA"/>
</dbReference>
<name>A0ACC7NT76_9BACL</name>
<proteinExistence type="predicted"/>
<evidence type="ECO:0000313" key="1">
    <source>
        <dbReference type="EMBL" id="MFM9327934.1"/>
    </source>
</evidence>
<sequence>MLQIKRIYEKPSEEDGKRILVDRLWPRGVTREAAALYAWMKEIAPSADLRKSFNHRPEKFDEFTRLYREELESEDRKDELERLGRILRSGPVTLVYAAKDTKCNHALVLKQFLEENMNLI</sequence>
<comment type="caution">
    <text evidence="1">The sequence shown here is derived from an EMBL/GenBank/DDBJ whole genome shotgun (WGS) entry which is preliminary data.</text>
</comment>
<keyword evidence="2" id="KW-1185">Reference proteome</keyword>
<gene>
    <name evidence="1" type="ORF">ACI1P1_06400</name>
</gene>
<protein>
    <submittedName>
        <fullName evidence="1">DUF488 domain-containing protein</fullName>
    </submittedName>
</protein>
<evidence type="ECO:0000313" key="2">
    <source>
        <dbReference type="Proteomes" id="UP001631969"/>
    </source>
</evidence>
<dbReference type="Proteomes" id="UP001631969">
    <property type="component" value="Unassembled WGS sequence"/>
</dbReference>
<organism evidence="1 2">
    <name type="scientific">Paenibacillus mesotrionivorans</name>
    <dbReference type="NCBI Taxonomy" id="3160968"/>
    <lineage>
        <taxon>Bacteria</taxon>
        <taxon>Bacillati</taxon>
        <taxon>Bacillota</taxon>
        <taxon>Bacilli</taxon>
        <taxon>Bacillales</taxon>
        <taxon>Paenibacillaceae</taxon>
        <taxon>Paenibacillus</taxon>
    </lineage>
</organism>
<reference evidence="1" key="1">
    <citation type="submission" date="2024-12" db="EMBL/GenBank/DDBJ databases">
        <authorList>
            <person name="Wu N."/>
        </authorList>
    </citation>
    <scope>NUCLEOTIDE SEQUENCE</scope>
    <source>
        <strain evidence="1">P15</strain>
    </source>
</reference>
<accession>A0ACC7NT76</accession>